<dbReference type="SUPFAM" id="SSF64167">
    <property type="entry name" value="SurE-like"/>
    <property type="match status" value="1"/>
</dbReference>
<gene>
    <name evidence="7" type="primary">surE_2</name>
    <name evidence="7" type="ORF">Pla22_16650</name>
</gene>
<dbReference type="InterPro" id="IPR030048">
    <property type="entry name" value="SurE"/>
</dbReference>
<keyword evidence="4" id="KW-0479">Metal-binding</keyword>
<dbReference type="PANTHER" id="PTHR30457:SF0">
    <property type="entry name" value="PHOSPHATASE, PUTATIVE (AFU_ORTHOLOGUE AFUA_4G01070)-RELATED"/>
    <property type="match status" value="1"/>
</dbReference>
<sequence length="311" mass="33832">MLMTLRLVPDIYLAQCSPMFLSATPKRSCLQHLSDYPPVKFLLTNDDGIEAPGLASLYESLRRHLTSDDSVIVVAPDQCRSECGHSVTTGRSLTLTPRPDVATLVEEQRSQQGFPNKATNGHSTIPSQWYSIDGTPVDCIRVALATMASDVDAVFSGINAGANLGACLLVSGTFAAAREAAFQGLPAMAVSQLRHPDVPQNWDHAPEWLQSIIATFKRNLDDTTSQKRLWNVNLPALAESTPIPPTIQCDVDQNPIPRRVELGALHSEKSSAGNPVRFELDFHGRPHAKDTDIHHCFRGAITVSHLRATAG</sequence>
<keyword evidence="8" id="KW-1185">Reference proteome</keyword>
<evidence type="ECO:0000313" key="8">
    <source>
        <dbReference type="Proteomes" id="UP000316598"/>
    </source>
</evidence>
<dbReference type="GO" id="GO:0046872">
    <property type="term" value="F:metal ion binding"/>
    <property type="evidence" value="ECO:0007669"/>
    <property type="project" value="UniProtKB-KW"/>
</dbReference>
<name>A0A5C5WU23_9BACT</name>
<dbReference type="Gene3D" id="3.40.1210.10">
    <property type="entry name" value="Survival protein SurE-like phosphatase/nucleotidase"/>
    <property type="match status" value="1"/>
</dbReference>
<evidence type="ECO:0000256" key="1">
    <source>
        <dbReference type="ARBA" id="ARBA00000815"/>
    </source>
</evidence>
<proteinExistence type="inferred from homology"/>
<dbReference type="EMBL" id="SJPI01000001">
    <property type="protein sequence ID" value="TWT54030.1"/>
    <property type="molecule type" value="Genomic_DNA"/>
</dbReference>
<evidence type="ECO:0000313" key="7">
    <source>
        <dbReference type="EMBL" id="TWT54030.1"/>
    </source>
</evidence>
<reference evidence="7 8" key="1">
    <citation type="submission" date="2019-02" db="EMBL/GenBank/DDBJ databases">
        <title>Deep-cultivation of Planctomycetes and their phenomic and genomic characterization uncovers novel biology.</title>
        <authorList>
            <person name="Wiegand S."/>
            <person name="Jogler M."/>
            <person name="Boedeker C."/>
            <person name="Pinto D."/>
            <person name="Vollmers J."/>
            <person name="Rivas-Marin E."/>
            <person name="Kohn T."/>
            <person name="Peeters S.H."/>
            <person name="Heuer A."/>
            <person name="Rast P."/>
            <person name="Oberbeckmann S."/>
            <person name="Bunk B."/>
            <person name="Jeske O."/>
            <person name="Meyerdierks A."/>
            <person name="Storesund J.E."/>
            <person name="Kallscheuer N."/>
            <person name="Luecker S."/>
            <person name="Lage O.M."/>
            <person name="Pohl T."/>
            <person name="Merkel B.J."/>
            <person name="Hornburger P."/>
            <person name="Mueller R.-W."/>
            <person name="Bruemmer F."/>
            <person name="Labrenz M."/>
            <person name="Spormann A.M."/>
            <person name="Op Den Camp H."/>
            <person name="Overmann J."/>
            <person name="Amann R."/>
            <person name="Jetten M.S.M."/>
            <person name="Mascher T."/>
            <person name="Medema M.H."/>
            <person name="Devos D.P."/>
            <person name="Kaster A.-K."/>
            <person name="Ovreas L."/>
            <person name="Rohde M."/>
            <person name="Galperin M.Y."/>
            <person name="Jogler C."/>
        </authorList>
    </citation>
    <scope>NUCLEOTIDE SEQUENCE [LARGE SCALE GENOMIC DNA]</scope>
    <source>
        <strain evidence="7 8">Pla22</strain>
    </source>
</reference>
<dbReference type="EC" id="3.1.3.5" evidence="3"/>
<comment type="similarity">
    <text evidence="2">Belongs to the SurE nucleotidase family.</text>
</comment>
<evidence type="ECO:0000256" key="3">
    <source>
        <dbReference type="ARBA" id="ARBA00012643"/>
    </source>
</evidence>
<evidence type="ECO:0000259" key="6">
    <source>
        <dbReference type="Pfam" id="PF01975"/>
    </source>
</evidence>
<dbReference type="InterPro" id="IPR036523">
    <property type="entry name" value="SurE-like_sf"/>
</dbReference>
<dbReference type="NCBIfam" id="TIGR00087">
    <property type="entry name" value="surE"/>
    <property type="match status" value="1"/>
</dbReference>
<feature type="domain" description="Survival protein SurE-like phosphatase/nucleotidase" evidence="6">
    <location>
        <begin position="42"/>
        <end position="239"/>
    </location>
</feature>
<dbReference type="InterPro" id="IPR002828">
    <property type="entry name" value="SurE-like_Pase/nucleotidase"/>
</dbReference>
<dbReference type="Proteomes" id="UP000316598">
    <property type="component" value="Unassembled WGS sequence"/>
</dbReference>
<dbReference type="AlphaFoldDB" id="A0A5C5WU23"/>
<organism evidence="7 8">
    <name type="scientific">Rubripirellula amarantea</name>
    <dbReference type="NCBI Taxonomy" id="2527999"/>
    <lineage>
        <taxon>Bacteria</taxon>
        <taxon>Pseudomonadati</taxon>
        <taxon>Planctomycetota</taxon>
        <taxon>Planctomycetia</taxon>
        <taxon>Pirellulales</taxon>
        <taxon>Pirellulaceae</taxon>
        <taxon>Rubripirellula</taxon>
    </lineage>
</organism>
<dbReference type="PANTHER" id="PTHR30457">
    <property type="entry name" value="5'-NUCLEOTIDASE SURE"/>
    <property type="match status" value="1"/>
</dbReference>
<dbReference type="Pfam" id="PF01975">
    <property type="entry name" value="SurE"/>
    <property type="match status" value="1"/>
</dbReference>
<protein>
    <recommendedName>
        <fullName evidence="3">5'-nucleotidase</fullName>
        <ecNumber evidence="3">3.1.3.5</ecNumber>
    </recommendedName>
</protein>
<evidence type="ECO:0000256" key="2">
    <source>
        <dbReference type="ARBA" id="ARBA00011062"/>
    </source>
</evidence>
<comment type="caution">
    <text evidence="7">The sequence shown here is derived from an EMBL/GenBank/DDBJ whole genome shotgun (WGS) entry which is preliminary data.</text>
</comment>
<accession>A0A5C5WU23</accession>
<evidence type="ECO:0000256" key="4">
    <source>
        <dbReference type="ARBA" id="ARBA00022723"/>
    </source>
</evidence>
<evidence type="ECO:0000256" key="5">
    <source>
        <dbReference type="ARBA" id="ARBA00022801"/>
    </source>
</evidence>
<comment type="catalytic activity">
    <reaction evidence="1">
        <text>a ribonucleoside 5'-phosphate + H2O = a ribonucleoside + phosphate</text>
        <dbReference type="Rhea" id="RHEA:12484"/>
        <dbReference type="ChEBI" id="CHEBI:15377"/>
        <dbReference type="ChEBI" id="CHEBI:18254"/>
        <dbReference type="ChEBI" id="CHEBI:43474"/>
        <dbReference type="ChEBI" id="CHEBI:58043"/>
        <dbReference type="EC" id="3.1.3.5"/>
    </reaction>
</comment>
<dbReference type="GO" id="GO:0008253">
    <property type="term" value="F:5'-nucleotidase activity"/>
    <property type="evidence" value="ECO:0007669"/>
    <property type="project" value="UniProtKB-EC"/>
</dbReference>
<keyword evidence="5 7" id="KW-0378">Hydrolase</keyword>